<gene>
    <name evidence="2" type="ORF">FYJ91_12115</name>
</gene>
<dbReference type="AlphaFoldDB" id="A0A5D9C2T0"/>
<protein>
    <submittedName>
        <fullName evidence="2">Uncharacterized protein</fullName>
    </submittedName>
</protein>
<name>A0A5D9C2T0_9SPHN</name>
<sequence length="67" mass="6972">MNRDAHNISTEHRPKGSDRNPSDTLDKPEAPDAHVGAPTVKSPAKAGTADVVDERGRPLNGDGTTAA</sequence>
<organism evidence="2 3">
    <name type="scientific">Sphingomonas montanisoli</name>
    <dbReference type="NCBI Taxonomy" id="2606412"/>
    <lineage>
        <taxon>Bacteria</taxon>
        <taxon>Pseudomonadati</taxon>
        <taxon>Pseudomonadota</taxon>
        <taxon>Alphaproteobacteria</taxon>
        <taxon>Sphingomonadales</taxon>
        <taxon>Sphingomonadaceae</taxon>
        <taxon>Sphingomonas</taxon>
    </lineage>
</organism>
<proteinExistence type="predicted"/>
<dbReference type="RefSeq" id="WP_149522550.1">
    <property type="nucleotide sequence ID" value="NZ_VTOU01000003.1"/>
</dbReference>
<evidence type="ECO:0000256" key="1">
    <source>
        <dbReference type="SAM" id="MobiDB-lite"/>
    </source>
</evidence>
<evidence type="ECO:0000313" key="2">
    <source>
        <dbReference type="EMBL" id="TZG25743.1"/>
    </source>
</evidence>
<comment type="caution">
    <text evidence="2">The sequence shown here is derived from an EMBL/GenBank/DDBJ whole genome shotgun (WGS) entry which is preliminary data.</text>
</comment>
<feature type="region of interest" description="Disordered" evidence="1">
    <location>
        <begin position="1"/>
        <end position="67"/>
    </location>
</feature>
<feature type="compositionally biased region" description="Basic and acidic residues" evidence="1">
    <location>
        <begin position="1"/>
        <end position="32"/>
    </location>
</feature>
<dbReference type="EMBL" id="VTOU01000003">
    <property type="protein sequence ID" value="TZG25743.1"/>
    <property type="molecule type" value="Genomic_DNA"/>
</dbReference>
<dbReference type="Proteomes" id="UP000322077">
    <property type="component" value="Unassembled WGS sequence"/>
</dbReference>
<keyword evidence="3" id="KW-1185">Reference proteome</keyword>
<evidence type="ECO:0000313" key="3">
    <source>
        <dbReference type="Proteomes" id="UP000322077"/>
    </source>
</evidence>
<reference evidence="2 3" key="1">
    <citation type="submission" date="2019-08" db="EMBL/GenBank/DDBJ databases">
        <authorList>
            <person name="Wang G."/>
            <person name="Xu Z."/>
        </authorList>
    </citation>
    <scope>NUCLEOTIDE SEQUENCE [LARGE SCALE GENOMIC DNA]</scope>
    <source>
        <strain evidence="2 3">ZX</strain>
    </source>
</reference>
<accession>A0A5D9C2T0</accession>